<name>A0A174ILA6_9FIRM</name>
<reference evidence="7 8" key="1">
    <citation type="submission" date="2015-09" db="EMBL/GenBank/DDBJ databases">
        <authorList>
            <consortium name="Pathogen Informatics"/>
        </authorList>
    </citation>
    <scope>NUCLEOTIDE SEQUENCE [LARGE SCALE GENOMIC DNA]</scope>
    <source>
        <strain evidence="7 8">2789STDY5608866</strain>
    </source>
</reference>
<feature type="transmembrane region" description="Helical" evidence="6">
    <location>
        <begin position="34"/>
        <end position="55"/>
    </location>
</feature>
<dbReference type="InterPro" id="IPR000175">
    <property type="entry name" value="Na/ntran_symport"/>
</dbReference>
<dbReference type="SUPFAM" id="SSF161070">
    <property type="entry name" value="SNF-like"/>
    <property type="match status" value="1"/>
</dbReference>
<keyword evidence="5 6" id="KW-0472">Membrane</keyword>
<dbReference type="Proteomes" id="UP000095439">
    <property type="component" value="Unassembled WGS sequence"/>
</dbReference>
<dbReference type="EMBL" id="CYYY01000006">
    <property type="protein sequence ID" value="CUN84870.1"/>
    <property type="molecule type" value="Genomic_DNA"/>
</dbReference>
<evidence type="ECO:0000256" key="5">
    <source>
        <dbReference type="ARBA" id="ARBA00023136"/>
    </source>
</evidence>
<evidence type="ECO:0000256" key="2">
    <source>
        <dbReference type="ARBA" id="ARBA00022448"/>
    </source>
</evidence>
<comment type="subcellular location">
    <subcellularLocation>
        <location evidence="1">Membrane</location>
        <topology evidence="1">Multi-pass membrane protein</topology>
    </subcellularLocation>
</comment>
<gene>
    <name evidence="7" type="ORF">ERS852423_01600</name>
</gene>
<organism evidence="7 8">
    <name type="scientific">Dorea longicatena</name>
    <dbReference type="NCBI Taxonomy" id="88431"/>
    <lineage>
        <taxon>Bacteria</taxon>
        <taxon>Bacillati</taxon>
        <taxon>Bacillota</taxon>
        <taxon>Clostridia</taxon>
        <taxon>Lachnospirales</taxon>
        <taxon>Lachnospiraceae</taxon>
        <taxon>Dorea</taxon>
    </lineage>
</organism>
<evidence type="ECO:0000313" key="8">
    <source>
        <dbReference type="Proteomes" id="UP000095439"/>
    </source>
</evidence>
<dbReference type="RefSeq" id="WP_022416481.1">
    <property type="nucleotide sequence ID" value="NZ_CAXSPU010000008.1"/>
</dbReference>
<evidence type="ECO:0000256" key="4">
    <source>
        <dbReference type="ARBA" id="ARBA00022989"/>
    </source>
</evidence>
<evidence type="ECO:0000313" key="7">
    <source>
        <dbReference type="EMBL" id="CUN84870.1"/>
    </source>
</evidence>
<dbReference type="InterPro" id="IPR037272">
    <property type="entry name" value="SNS_sf"/>
</dbReference>
<evidence type="ECO:0000256" key="3">
    <source>
        <dbReference type="ARBA" id="ARBA00022692"/>
    </source>
</evidence>
<protein>
    <submittedName>
        <fullName evidence="7">Na+-dependent transporters of the SNF family</fullName>
    </submittedName>
</protein>
<accession>A0A174ILA6</accession>
<dbReference type="GO" id="GO:0016020">
    <property type="term" value="C:membrane"/>
    <property type="evidence" value="ECO:0007669"/>
    <property type="project" value="UniProtKB-SubCell"/>
</dbReference>
<evidence type="ECO:0000256" key="1">
    <source>
        <dbReference type="ARBA" id="ARBA00004141"/>
    </source>
</evidence>
<dbReference type="Pfam" id="PF00209">
    <property type="entry name" value="SNF"/>
    <property type="match status" value="1"/>
</dbReference>
<evidence type="ECO:0000256" key="6">
    <source>
        <dbReference type="SAM" id="Phobius"/>
    </source>
</evidence>
<keyword evidence="4 6" id="KW-1133">Transmembrane helix</keyword>
<keyword evidence="3 6" id="KW-0812">Transmembrane</keyword>
<dbReference type="PROSITE" id="PS50267">
    <property type="entry name" value="NA_NEUROTRAN_SYMP_3"/>
    <property type="match status" value="1"/>
</dbReference>
<keyword evidence="2" id="KW-0813">Transport</keyword>
<dbReference type="eggNOG" id="COG0733">
    <property type="taxonomic scope" value="Bacteria"/>
</dbReference>
<proteinExistence type="predicted"/>
<dbReference type="AlphaFoldDB" id="A0A174ILA6"/>
<sequence length="58" mass="6663">MDVLLPFFAQYYNEWSVLHMSENGNQSREWNSRFGYIMVAAGAAIGLGNIWKFAYLAL</sequence>